<comment type="caution">
    <text evidence="2">The sequence shown here is derived from an EMBL/GenBank/DDBJ whole genome shotgun (WGS) entry which is preliminary data.</text>
</comment>
<sequence>MANIFNPDIQISMIDADVALLHDQIRKLHTQRNSFTRTCSIPQEVLAEIFSHCRCNVIMHVCKHWREVALSAPCLWSTVVFHHGPSPLSPWTDLKLERSKHSPLDLEVHVEEALDKVVRRESVQVSVEETLVKALRQLPHIRNLRITCLHSVMPFLLQHLTGPAPKLEALHVCRKGREQSGGNEDFISDAFLAETTPLLRALSLEHCMIHLNSPIWSNVETLNLAYVPEGLMNTTQELLSLLRNMPALHILKLVEALPRVTSASSWFTKRGQDVVSLPRLKKLVITDILTAYGHFMPYLDIPPTARVKLHMEDASDETFEYPRKAALLPESILAASPQVGSISPSHTLKIEGEYWGASRWCIQLCCEHADCQAACFKSSSRYSTYAHPDHEGLRTEAHFNLNLAGFSLLANTFRMISLRDVHTLKLWIPKTIDGPSPWRDIFKSTSRVRRLILSAIGVMSVYDVIRDLDPEGPDLPDDCPLPDLSELHLELHVRHYNSRNLPSGTKVISLLQRALTARADLGVVLPKLVLDGDATVMFKEQQETLSGLVQEVVWRGK</sequence>
<feature type="domain" description="F-box" evidence="1">
    <location>
        <begin position="39"/>
        <end position="81"/>
    </location>
</feature>
<dbReference type="AlphaFoldDB" id="A0A5M3N6L1"/>
<dbReference type="GeneID" id="19208735"/>
<dbReference type="Gene3D" id="3.80.10.10">
    <property type="entry name" value="Ribonuclease Inhibitor"/>
    <property type="match status" value="1"/>
</dbReference>
<dbReference type="InterPro" id="IPR001810">
    <property type="entry name" value="F-box_dom"/>
</dbReference>
<protein>
    <recommendedName>
        <fullName evidence="1">F-box domain-containing protein</fullName>
    </recommendedName>
</protein>
<gene>
    <name evidence="2" type="ORF">CONPUDRAFT_69399</name>
</gene>
<dbReference type="InterPro" id="IPR032675">
    <property type="entry name" value="LRR_dom_sf"/>
</dbReference>
<dbReference type="OrthoDB" id="2692326at2759"/>
<dbReference type="Proteomes" id="UP000053558">
    <property type="component" value="Unassembled WGS sequence"/>
</dbReference>
<dbReference type="OMA" id="FIECARD"/>
<dbReference type="Pfam" id="PF12937">
    <property type="entry name" value="F-box-like"/>
    <property type="match status" value="1"/>
</dbReference>
<proteinExistence type="predicted"/>
<dbReference type="SUPFAM" id="SSF81383">
    <property type="entry name" value="F-box domain"/>
    <property type="match status" value="1"/>
</dbReference>
<dbReference type="InterPro" id="IPR036047">
    <property type="entry name" value="F-box-like_dom_sf"/>
</dbReference>
<dbReference type="KEGG" id="cput:CONPUDRAFT_69399"/>
<reference evidence="3" key="1">
    <citation type="journal article" date="2012" name="Science">
        <title>The Paleozoic origin of enzymatic lignin decomposition reconstructed from 31 fungal genomes.</title>
        <authorList>
            <person name="Floudas D."/>
            <person name="Binder M."/>
            <person name="Riley R."/>
            <person name="Barry K."/>
            <person name="Blanchette R.A."/>
            <person name="Henrissat B."/>
            <person name="Martinez A.T."/>
            <person name="Otillar R."/>
            <person name="Spatafora J.W."/>
            <person name="Yadav J.S."/>
            <person name="Aerts A."/>
            <person name="Benoit I."/>
            <person name="Boyd A."/>
            <person name="Carlson A."/>
            <person name="Copeland A."/>
            <person name="Coutinho P.M."/>
            <person name="de Vries R.P."/>
            <person name="Ferreira P."/>
            <person name="Findley K."/>
            <person name="Foster B."/>
            <person name="Gaskell J."/>
            <person name="Glotzer D."/>
            <person name="Gorecki P."/>
            <person name="Heitman J."/>
            <person name="Hesse C."/>
            <person name="Hori C."/>
            <person name="Igarashi K."/>
            <person name="Jurgens J.A."/>
            <person name="Kallen N."/>
            <person name="Kersten P."/>
            <person name="Kohler A."/>
            <person name="Kuees U."/>
            <person name="Kumar T.K.A."/>
            <person name="Kuo A."/>
            <person name="LaButti K."/>
            <person name="Larrondo L.F."/>
            <person name="Lindquist E."/>
            <person name="Ling A."/>
            <person name="Lombard V."/>
            <person name="Lucas S."/>
            <person name="Lundell T."/>
            <person name="Martin R."/>
            <person name="McLaughlin D.J."/>
            <person name="Morgenstern I."/>
            <person name="Morin E."/>
            <person name="Murat C."/>
            <person name="Nagy L.G."/>
            <person name="Nolan M."/>
            <person name="Ohm R.A."/>
            <person name="Patyshakuliyeva A."/>
            <person name="Rokas A."/>
            <person name="Ruiz-Duenas F.J."/>
            <person name="Sabat G."/>
            <person name="Salamov A."/>
            <person name="Samejima M."/>
            <person name="Schmutz J."/>
            <person name="Slot J.C."/>
            <person name="St John F."/>
            <person name="Stenlid J."/>
            <person name="Sun H."/>
            <person name="Sun S."/>
            <person name="Syed K."/>
            <person name="Tsang A."/>
            <person name="Wiebenga A."/>
            <person name="Young D."/>
            <person name="Pisabarro A."/>
            <person name="Eastwood D.C."/>
            <person name="Martin F."/>
            <person name="Cullen D."/>
            <person name="Grigoriev I.V."/>
            <person name="Hibbett D.S."/>
        </authorList>
    </citation>
    <scope>NUCLEOTIDE SEQUENCE [LARGE SCALE GENOMIC DNA]</scope>
    <source>
        <strain evidence="3">RWD-64-598 SS2</strain>
    </source>
</reference>
<evidence type="ECO:0000313" key="2">
    <source>
        <dbReference type="EMBL" id="EIW87080.1"/>
    </source>
</evidence>
<organism evidence="2 3">
    <name type="scientific">Coniophora puteana (strain RWD-64-598)</name>
    <name type="common">Brown rot fungus</name>
    <dbReference type="NCBI Taxonomy" id="741705"/>
    <lineage>
        <taxon>Eukaryota</taxon>
        <taxon>Fungi</taxon>
        <taxon>Dikarya</taxon>
        <taxon>Basidiomycota</taxon>
        <taxon>Agaricomycotina</taxon>
        <taxon>Agaricomycetes</taxon>
        <taxon>Agaricomycetidae</taxon>
        <taxon>Boletales</taxon>
        <taxon>Coniophorineae</taxon>
        <taxon>Coniophoraceae</taxon>
        <taxon>Coniophora</taxon>
    </lineage>
</organism>
<keyword evidence="3" id="KW-1185">Reference proteome</keyword>
<dbReference type="RefSeq" id="XP_007762705.1">
    <property type="nucleotide sequence ID" value="XM_007764515.1"/>
</dbReference>
<dbReference type="EMBL" id="JH711573">
    <property type="protein sequence ID" value="EIW87080.1"/>
    <property type="molecule type" value="Genomic_DNA"/>
</dbReference>
<name>A0A5M3N6L1_CONPW</name>
<accession>A0A5M3N6L1</accession>
<evidence type="ECO:0000259" key="1">
    <source>
        <dbReference type="Pfam" id="PF12937"/>
    </source>
</evidence>
<evidence type="ECO:0000313" key="3">
    <source>
        <dbReference type="Proteomes" id="UP000053558"/>
    </source>
</evidence>